<dbReference type="GO" id="GO:0005096">
    <property type="term" value="F:GTPase activator activity"/>
    <property type="evidence" value="ECO:0007669"/>
    <property type="project" value="InterPro"/>
</dbReference>
<feature type="compositionally biased region" description="Low complexity" evidence="2">
    <location>
        <begin position="137"/>
        <end position="151"/>
    </location>
</feature>
<feature type="region of interest" description="Disordered" evidence="2">
    <location>
        <begin position="343"/>
        <end position="379"/>
    </location>
</feature>
<dbReference type="Proteomes" id="UP001162060">
    <property type="component" value="Unassembled WGS sequence"/>
</dbReference>
<dbReference type="SUPFAM" id="SSF57863">
    <property type="entry name" value="ArfGap/RecO-like zinc finger"/>
    <property type="match status" value="1"/>
</dbReference>
<dbReference type="PANTHER" id="PTHR46085">
    <property type="entry name" value="ARFGAP/RECO-RELATED"/>
    <property type="match status" value="1"/>
</dbReference>
<proteinExistence type="predicted"/>
<name>A0AAV1U850_9STRA</name>
<dbReference type="Gene3D" id="1.10.220.150">
    <property type="entry name" value="Arf GTPase activating protein"/>
    <property type="match status" value="1"/>
</dbReference>
<evidence type="ECO:0000256" key="1">
    <source>
        <dbReference type="PROSITE-ProRule" id="PRU00288"/>
    </source>
</evidence>
<dbReference type="InterPro" id="IPR037278">
    <property type="entry name" value="ARFGAP/RecO"/>
</dbReference>
<organism evidence="4 5">
    <name type="scientific">Peronospora matthiolae</name>
    <dbReference type="NCBI Taxonomy" id="2874970"/>
    <lineage>
        <taxon>Eukaryota</taxon>
        <taxon>Sar</taxon>
        <taxon>Stramenopiles</taxon>
        <taxon>Oomycota</taxon>
        <taxon>Peronosporomycetes</taxon>
        <taxon>Peronosporales</taxon>
        <taxon>Peronosporaceae</taxon>
        <taxon>Peronospora</taxon>
    </lineage>
</organism>
<comment type="caution">
    <text evidence="4">The sequence shown here is derived from an EMBL/GenBank/DDBJ whole genome shotgun (WGS) entry which is preliminary data.</text>
</comment>
<keyword evidence="1" id="KW-0479">Metal-binding</keyword>
<evidence type="ECO:0000313" key="5">
    <source>
        <dbReference type="Proteomes" id="UP001162060"/>
    </source>
</evidence>
<evidence type="ECO:0000259" key="3">
    <source>
        <dbReference type="PROSITE" id="PS50115"/>
    </source>
</evidence>
<feature type="region of interest" description="Disordered" evidence="2">
    <location>
        <begin position="400"/>
        <end position="419"/>
    </location>
</feature>
<dbReference type="PROSITE" id="PS50115">
    <property type="entry name" value="ARFGAP"/>
    <property type="match status" value="1"/>
</dbReference>
<accession>A0AAV1U850</accession>
<feature type="region of interest" description="Disordered" evidence="2">
    <location>
        <begin position="137"/>
        <end position="175"/>
    </location>
</feature>
<dbReference type="InterPro" id="IPR044820">
    <property type="entry name" value="AGD14-like"/>
</dbReference>
<dbReference type="InterPro" id="IPR001164">
    <property type="entry name" value="ArfGAP_dom"/>
</dbReference>
<dbReference type="PANTHER" id="PTHR46085:SF3">
    <property type="entry name" value="ARF GTPASE ACTIVATING PROTEIN"/>
    <property type="match status" value="1"/>
</dbReference>
<keyword evidence="1" id="KW-0863">Zinc-finger</keyword>
<evidence type="ECO:0000256" key="2">
    <source>
        <dbReference type="SAM" id="MobiDB-lite"/>
    </source>
</evidence>
<keyword evidence="1" id="KW-0862">Zinc</keyword>
<dbReference type="InterPro" id="IPR038508">
    <property type="entry name" value="ArfGAP_dom_sf"/>
</dbReference>
<protein>
    <recommendedName>
        <fullName evidence="3">Arf-GAP domain-containing protein</fullName>
    </recommendedName>
</protein>
<reference evidence="4" key="1">
    <citation type="submission" date="2024-01" db="EMBL/GenBank/DDBJ databases">
        <authorList>
            <person name="Webb A."/>
        </authorList>
    </citation>
    <scope>NUCLEOTIDE SEQUENCE</scope>
    <source>
        <strain evidence="4">Pm1</strain>
    </source>
</reference>
<dbReference type="GO" id="GO:0008270">
    <property type="term" value="F:zinc ion binding"/>
    <property type="evidence" value="ECO:0007669"/>
    <property type="project" value="UniProtKB-KW"/>
</dbReference>
<gene>
    <name evidence="4" type="ORF">PM001_LOCUS15207</name>
</gene>
<sequence length="419" mass="44428">MTAAAAAETAVNALKKLEANKTCVNCGAYNRFGHQNVCEKVRAFVCSTCKSAHQSFSMRVKSVSMSNWTMDEVDALREANGGGNVVAAQVWLGRWDETQLRKPTKDDPLEYYKHFIDRVYNAKEFYEAKGERRGATAAAAAASSRTGTTSGHQSAAVPDLLDLDPPAEGEASTAATANTCSSLEKEEWGSFEAAVLPSRSADVEFGAFASAFVPTLTSGRDEFADFSTASGPASALAHTEVFGAFASAVSAPTLMSFDPFAGSNVVIASNAPVSASVTSLDPGAFAPTSQGQQSVATAAAPESVLKDFSVFDRLAAPLPTFGTFQRDGRDRVRAEWEKHDCSQPQHQTRVGIDKQQRMGTPQPPGSHPQQQQHLMAGCGNAGMNPISMYFSPMIPGAFSDNSSRDLQGSSRDPFAGLGL</sequence>
<dbReference type="EMBL" id="CAKLBY020000160">
    <property type="protein sequence ID" value="CAK7930057.1"/>
    <property type="molecule type" value="Genomic_DNA"/>
</dbReference>
<dbReference type="SMART" id="SM00105">
    <property type="entry name" value="ArfGap"/>
    <property type="match status" value="1"/>
</dbReference>
<feature type="domain" description="Arf-GAP" evidence="3">
    <location>
        <begin position="8"/>
        <end position="133"/>
    </location>
</feature>
<feature type="compositionally biased region" description="Polar residues" evidence="2">
    <location>
        <begin position="400"/>
        <end position="410"/>
    </location>
</feature>
<dbReference type="Pfam" id="PF01412">
    <property type="entry name" value="ArfGap"/>
    <property type="match status" value="1"/>
</dbReference>
<evidence type="ECO:0000313" key="4">
    <source>
        <dbReference type="EMBL" id="CAK7930057.1"/>
    </source>
</evidence>
<dbReference type="AlphaFoldDB" id="A0AAV1U850"/>